<dbReference type="RefSeq" id="XP_067150687.1">
    <property type="nucleotide sequence ID" value="XM_067294586.1"/>
</dbReference>
<dbReference type="Gene3D" id="2.40.100.10">
    <property type="entry name" value="Cyclophilin-like"/>
    <property type="match status" value="1"/>
</dbReference>
<feature type="domain" description="PPIase cyclophilin-type" evidence="1">
    <location>
        <begin position="174"/>
        <end position="337"/>
    </location>
</feature>
<proteinExistence type="predicted"/>
<protein>
    <submittedName>
        <fullName evidence="3">Probable inactive peptidyl-prolyl cis-trans isomerase-like 6</fullName>
    </submittedName>
</protein>
<dbReference type="InterPro" id="IPR002130">
    <property type="entry name" value="Cyclophilin-type_PPIase_dom"/>
</dbReference>
<dbReference type="PROSITE" id="PS50072">
    <property type="entry name" value="CSA_PPIASE_2"/>
    <property type="match status" value="1"/>
</dbReference>
<sequence>MRGSGSAKAFTGGRGGGVHAAARLGKEVAPLRPAKHRSHLISLSDGVRVAGDRPGIPPGALAALKLKFPSKFADPVVRPLFEFAWHEYLQEKKKELRGETWAYRAPVMCFVGSRLLGDEQQLLRWAYHKWDHRDFTSPALYQAITEDFCTKYMKNSQAGNTVPVQETGKHVFVYLDIAIQEQPIGTLLLELFSDACPKTCENFRVLCTGGITSSSSGLQLTYKNSVFHRVVKNGWIQGGDIVAGKGDGGESFYGPNFEDENFSIRHNKRGILGMANKGRHSNGSQFYITLQPAPYLDKEHVAFGQLIEGTETLQKLEAVSTYNERPVEECKIINCGVFEP</sequence>
<evidence type="ECO:0000313" key="3">
    <source>
        <dbReference type="RefSeq" id="XP_067150687.1"/>
    </source>
</evidence>
<gene>
    <name evidence="3" type="primary">PPIL6</name>
</gene>
<accession>A0ABM4EDB6</accession>
<evidence type="ECO:0000259" key="1">
    <source>
        <dbReference type="PROSITE" id="PS50072"/>
    </source>
</evidence>
<dbReference type="Pfam" id="PF00160">
    <property type="entry name" value="Pro_isomerase"/>
    <property type="match status" value="1"/>
</dbReference>
<dbReference type="GeneID" id="106489618"/>
<dbReference type="PANTHER" id="PTHR11071">
    <property type="entry name" value="PEPTIDYL-PROLYL CIS-TRANS ISOMERASE"/>
    <property type="match status" value="1"/>
</dbReference>
<dbReference type="Proteomes" id="UP001652627">
    <property type="component" value="Chromosome 3"/>
</dbReference>
<organism evidence="2 3">
    <name type="scientific">Apteryx mantelli</name>
    <name type="common">North Island brown kiwi</name>
    <dbReference type="NCBI Taxonomy" id="2696672"/>
    <lineage>
        <taxon>Eukaryota</taxon>
        <taxon>Metazoa</taxon>
        <taxon>Chordata</taxon>
        <taxon>Craniata</taxon>
        <taxon>Vertebrata</taxon>
        <taxon>Euteleostomi</taxon>
        <taxon>Archelosauria</taxon>
        <taxon>Archosauria</taxon>
        <taxon>Dinosauria</taxon>
        <taxon>Saurischia</taxon>
        <taxon>Theropoda</taxon>
        <taxon>Coelurosauria</taxon>
        <taxon>Aves</taxon>
        <taxon>Palaeognathae</taxon>
        <taxon>Apterygiformes</taxon>
        <taxon>Apterygidae</taxon>
        <taxon>Apteryx</taxon>
    </lineage>
</organism>
<dbReference type="SUPFAM" id="SSF50891">
    <property type="entry name" value="Cyclophilin-like"/>
    <property type="match status" value="1"/>
</dbReference>
<dbReference type="PANTHER" id="PTHR11071:SF561">
    <property type="entry name" value="PEPTIDYL-PROLYL CIS-TRANS ISOMERASE D-RELATED"/>
    <property type="match status" value="1"/>
</dbReference>
<keyword evidence="2" id="KW-1185">Reference proteome</keyword>
<name>A0ABM4EDB6_9AVES</name>
<evidence type="ECO:0000313" key="2">
    <source>
        <dbReference type="Proteomes" id="UP001652627"/>
    </source>
</evidence>
<dbReference type="InterPro" id="IPR029000">
    <property type="entry name" value="Cyclophilin-like_dom_sf"/>
</dbReference>
<reference evidence="3" key="1">
    <citation type="submission" date="2025-08" db="UniProtKB">
        <authorList>
            <consortium name="RefSeq"/>
        </authorList>
    </citation>
    <scope>IDENTIFICATION</scope>
    <source>
        <tissue evidence="3">Blood</tissue>
    </source>
</reference>
<dbReference type="PRINTS" id="PR00153">
    <property type="entry name" value="CSAPPISMRASE"/>
</dbReference>